<feature type="transmembrane region" description="Helical" evidence="8">
    <location>
        <begin position="517"/>
        <end position="537"/>
    </location>
</feature>
<evidence type="ECO:0000256" key="8">
    <source>
        <dbReference type="SAM" id="Phobius"/>
    </source>
</evidence>
<dbReference type="InterPro" id="IPR015943">
    <property type="entry name" value="WD40/YVTN_repeat-like_dom_sf"/>
</dbReference>
<dbReference type="InterPro" id="IPR020846">
    <property type="entry name" value="MFS_dom"/>
</dbReference>
<feature type="transmembrane region" description="Helical" evidence="8">
    <location>
        <begin position="385"/>
        <end position="405"/>
    </location>
</feature>
<keyword evidence="2" id="KW-0813">Transport</keyword>
<feature type="transmembrane region" description="Helical" evidence="8">
    <location>
        <begin position="578"/>
        <end position="598"/>
    </location>
</feature>
<dbReference type="Proteomes" id="UP000279271">
    <property type="component" value="Unassembled WGS sequence"/>
</dbReference>
<evidence type="ECO:0000256" key="1">
    <source>
        <dbReference type="ARBA" id="ARBA00004141"/>
    </source>
</evidence>
<feature type="transmembrane region" description="Helical" evidence="8">
    <location>
        <begin position="417"/>
        <end position="439"/>
    </location>
</feature>
<dbReference type="InterPro" id="IPR036259">
    <property type="entry name" value="MFS_trans_sf"/>
</dbReference>
<dbReference type="SUPFAM" id="SSF103473">
    <property type="entry name" value="MFS general substrate transporter"/>
    <property type="match status" value="1"/>
</dbReference>
<dbReference type="AlphaFoldDB" id="A0A3M7KSK7"/>
<sequence length="747" mass="78375">ATSVPTTALAWSPCGAYLFQGHASGTLRLWETTAWTSQAWAYGGSHSVHSARAGPGPSLVVAAAWAPARLSAQGLVLVAHAEAPGSLTALHMTGASAPSLEAQPMPIADGKEEVTGMAWNPDGQRLAVSLAAAGRPATIVLYAICCDPLVTTRVVGEVPSETEDDATPTSVAFVGLKGSGPNHPLLAIARGSAPPMAPPRKTVGFVAVPGEDEDGAGQSAFSSPFQTTGAQESGEPVKKAGGVLRDKHGNLRTWTDQRARTTVVVNLAGILERCNEQTLPALYRYVGKSFKASPRQLGYITLACALMQAVCAPLGGVLGHLYNRVYVMSAGAFIWGVMSIAFAFTTNVKQGIAVWAWNGLGLGLLIPNAQSLIADYFSELSRGKAFGALYLTGALGGTLGTLFATNMGHTRPFGLDGWQVTFIAVGTVSLAIGVLNLFASVDPRFEAEEPEYAQAPDLLAQDGSAARAFADVAAVLSVPSFVIVVVQGIVGSAPWNALVFTTLYLQLMGMTDFQASLIAALFLGGTALGGQVGGWFGDLAAARSPRHGRILIAQFSVGIGVPLAFAIFKLLPMGNSNLLVWIYSICFFSWGLMISWVAPACNSPIFAEVVPSQLRAIVYSFDRAFEGAIAATGAPIVGWLAEHLGFSTDPSKPGTDRERAVALGNAIVICTCIPWALCCFLFTGLHVTYPRDKARASVQQRTRSGALSLRSADLEAALLEEEEEREAAEEVGRMHAASRSRSGLMLA</sequence>
<dbReference type="SUPFAM" id="SSF69322">
    <property type="entry name" value="Tricorn protease domain 2"/>
    <property type="match status" value="1"/>
</dbReference>
<name>A0A3M7KSK7_AUXPR</name>
<feature type="transmembrane region" description="Helical" evidence="8">
    <location>
        <begin position="297"/>
        <end position="319"/>
    </location>
</feature>
<evidence type="ECO:0000256" key="5">
    <source>
        <dbReference type="ARBA" id="ARBA00023136"/>
    </source>
</evidence>
<organism evidence="10 11">
    <name type="scientific">Auxenochlorella protothecoides</name>
    <name type="common">Green microalga</name>
    <name type="synonym">Chlorella protothecoides</name>
    <dbReference type="NCBI Taxonomy" id="3075"/>
    <lineage>
        <taxon>Eukaryota</taxon>
        <taxon>Viridiplantae</taxon>
        <taxon>Chlorophyta</taxon>
        <taxon>core chlorophytes</taxon>
        <taxon>Trebouxiophyceae</taxon>
        <taxon>Chlorellales</taxon>
        <taxon>Chlorellaceae</taxon>
        <taxon>Auxenochlorella</taxon>
    </lineage>
</organism>
<comment type="subcellular location">
    <subcellularLocation>
        <location evidence="1">Membrane</location>
        <topology evidence="1">Multi-pass membrane protein</topology>
    </subcellularLocation>
</comment>
<dbReference type="PANTHER" id="PTHR23505">
    <property type="entry name" value="SPINSTER"/>
    <property type="match status" value="1"/>
</dbReference>
<feature type="domain" description="Major facilitator superfamily (MFS) profile" evidence="9">
    <location>
        <begin position="261"/>
        <end position="747"/>
    </location>
</feature>
<protein>
    <recommendedName>
        <fullName evidence="9">Major facilitator superfamily (MFS) profile domain-containing protein</fullName>
    </recommendedName>
</protein>
<feature type="non-terminal residue" evidence="10">
    <location>
        <position position="1"/>
    </location>
</feature>
<accession>A0A3M7KSK7</accession>
<evidence type="ECO:0000313" key="11">
    <source>
        <dbReference type="Proteomes" id="UP000279271"/>
    </source>
</evidence>
<evidence type="ECO:0000256" key="6">
    <source>
        <dbReference type="ARBA" id="ARBA00024338"/>
    </source>
</evidence>
<feature type="compositionally biased region" description="Polar residues" evidence="7">
    <location>
        <begin position="219"/>
        <end position="231"/>
    </location>
</feature>
<dbReference type="GO" id="GO:0016020">
    <property type="term" value="C:membrane"/>
    <property type="evidence" value="ECO:0007669"/>
    <property type="project" value="UniProtKB-SubCell"/>
</dbReference>
<feature type="transmembrane region" description="Helical" evidence="8">
    <location>
        <begin position="660"/>
        <end position="685"/>
    </location>
</feature>
<feature type="transmembrane region" description="Helical" evidence="8">
    <location>
        <begin position="352"/>
        <end position="373"/>
    </location>
</feature>
<keyword evidence="4 8" id="KW-1133">Transmembrane helix</keyword>
<dbReference type="EMBL" id="QOKY01000215">
    <property type="protein sequence ID" value="RMZ52076.1"/>
    <property type="molecule type" value="Genomic_DNA"/>
</dbReference>
<dbReference type="GO" id="GO:0022857">
    <property type="term" value="F:transmembrane transporter activity"/>
    <property type="evidence" value="ECO:0007669"/>
    <property type="project" value="InterPro"/>
</dbReference>
<dbReference type="Pfam" id="PF07690">
    <property type="entry name" value="MFS_1"/>
    <property type="match status" value="1"/>
</dbReference>
<keyword evidence="3 8" id="KW-0812">Transmembrane</keyword>
<feature type="transmembrane region" description="Helical" evidence="8">
    <location>
        <begin position="481"/>
        <end position="505"/>
    </location>
</feature>
<feature type="transmembrane region" description="Helical" evidence="8">
    <location>
        <begin position="549"/>
        <end position="571"/>
    </location>
</feature>
<evidence type="ECO:0000256" key="2">
    <source>
        <dbReference type="ARBA" id="ARBA00022448"/>
    </source>
</evidence>
<keyword evidence="5 8" id="KW-0472">Membrane</keyword>
<dbReference type="InterPro" id="IPR044770">
    <property type="entry name" value="MFS_spinster-like"/>
</dbReference>
<evidence type="ECO:0000256" key="7">
    <source>
        <dbReference type="SAM" id="MobiDB-lite"/>
    </source>
</evidence>
<feature type="transmembrane region" description="Helical" evidence="8">
    <location>
        <begin position="325"/>
        <end position="345"/>
    </location>
</feature>
<gene>
    <name evidence="10" type="ORF">APUTEX25_001270</name>
</gene>
<dbReference type="InterPro" id="IPR011701">
    <property type="entry name" value="MFS"/>
</dbReference>
<feature type="region of interest" description="Disordered" evidence="7">
    <location>
        <begin position="216"/>
        <end position="242"/>
    </location>
</feature>
<dbReference type="PANTHER" id="PTHR23505:SF52">
    <property type="entry name" value="MAJOR FACILITATOR SUPERFAMILY PROTEIN"/>
    <property type="match status" value="1"/>
</dbReference>
<reference evidence="11" key="1">
    <citation type="journal article" date="2018" name="Algal Res.">
        <title>Characterization of plant carbon substrate utilization by Auxenochlorella protothecoides.</title>
        <authorList>
            <person name="Vogler B.W."/>
            <person name="Starkenburg S.R."/>
            <person name="Sudasinghe N."/>
            <person name="Schambach J.Y."/>
            <person name="Rollin J.A."/>
            <person name="Pattathil S."/>
            <person name="Barry A.N."/>
        </authorList>
    </citation>
    <scope>NUCLEOTIDE SEQUENCE [LARGE SCALE GENOMIC DNA]</scope>
    <source>
        <strain evidence="11">UTEX 25</strain>
    </source>
</reference>
<dbReference type="PROSITE" id="PS50850">
    <property type="entry name" value="MFS"/>
    <property type="match status" value="1"/>
</dbReference>
<comment type="caution">
    <text evidence="10">The sequence shown here is derived from an EMBL/GenBank/DDBJ whole genome shotgun (WGS) entry which is preliminary data.</text>
</comment>
<evidence type="ECO:0000259" key="9">
    <source>
        <dbReference type="PROSITE" id="PS50850"/>
    </source>
</evidence>
<feature type="region of interest" description="Disordered" evidence="7">
    <location>
        <begin position="725"/>
        <end position="747"/>
    </location>
</feature>
<dbReference type="Gene3D" id="2.130.10.10">
    <property type="entry name" value="YVTN repeat-like/Quinoprotein amine dehydrogenase"/>
    <property type="match status" value="1"/>
</dbReference>
<proteinExistence type="inferred from homology"/>
<evidence type="ECO:0000256" key="3">
    <source>
        <dbReference type="ARBA" id="ARBA00022692"/>
    </source>
</evidence>
<evidence type="ECO:0000313" key="10">
    <source>
        <dbReference type="EMBL" id="RMZ52076.1"/>
    </source>
</evidence>
<comment type="similarity">
    <text evidence="6">Belongs to the major facilitator superfamily. Spinster (TC 2.A.1.49) family.</text>
</comment>
<dbReference type="Gene3D" id="1.20.1250.20">
    <property type="entry name" value="MFS general substrate transporter like domains"/>
    <property type="match status" value="2"/>
</dbReference>
<evidence type="ECO:0000256" key="4">
    <source>
        <dbReference type="ARBA" id="ARBA00022989"/>
    </source>
</evidence>